<sequence>MTTQFENIYYGAGTDVGKIRFASSGMGWKQLEGDKTVTVSAADIKWIQWLRVARNFQLRIILKEGRRRETFDGFLRDDHDRIAALVKQHFSVTLEAKEISHKGWNWGATDVQGDDLAFLVSNRTAFELPLANIANSNIAGKTEVSLEFANADGGANGKKKARAVDELVEMRFYVPGTHTRDGDDEEPDEETTAAQAFHDMIKEKAEIGQVSGESIVVFKEVLVLTPRGRYDIDMFPTFMRFRGKTYDYKILYTSITRLFLLPKPDEIHVQFVVGLDPPIRQGQTRYPYLVMLFSRDEEMECELKLDEETIATKYNGALQQRYEQPMHEVVAAIFRGLSGNKIIAPSGFSGRDGHTGVKANLKAIQGELYLLGQSLIFVAKQPTLVDFSDIHQIVFSRVGGGMSHARTFDLKVSTKSGSEITFTSINKEEHEPIESYLKGKKVRTKNEMNDDMMSGVVAALSDEDEEMQSVASSGEEAPQPRSMNIDDDDSEDDEDFQASSSDGGSPTGSDSETDEPISDQSGDMEMVKAGKKKLTKKKSDVPGGKEGKDGAKAASASAKSAPKKKASEKKAGEKKAAGKKKDPSDDERPAKKKAKKA</sequence>
<dbReference type="GO" id="GO:0042393">
    <property type="term" value="F:histone binding"/>
    <property type="evidence" value="ECO:0007669"/>
    <property type="project" value="TreeGrafter"/>
</dbReference>
<dbReference type="InterPro" id="IPR048993">
    <property type="entry name" value="SSRP1-like_PH1"/>
</dbReference>
<evidence type="ECO:0000259" key="12">
    <source>
        <dbReference type="SMART" id="SM01287"/>
    </source>
</evidence>
<feature type="compositionally biased region" description="Basic and acidic residues" evidence="11">
    <location>
        <begin position="568"/>
        <end position="589"/>
    </location>
</feature>
<dbReference type="InterPro" id="IPR024954">
    <property type="entry name" value="SSRP1_DD"/>
</dbReference>
<dbReference type="SMART" id="SM01287">
    <property type="entry name" value="Rtt106"/>
    <property type="match status" value="1"/>
</dbReference>
<dbReference type="InterPro" id="IPR038167">
    <property type="entry name" value="SSRP1_sf"/>
</dbReference>
<name>A0A067MEB6_BOTB1</name>
<evidence type="ECO:0000256" key="4">
    <source>
        <dbReference type="ARBA" id="ARBA00022763"/>
    </source>
</evidence>
<dbReference type="InParanoid" id="A0A067MEB6"/>
<feature type="compositionally biased region" description="Basic and acidic residues" evidence="11">
    <location>
        <begin position="537"/>
        <end position="551"/>
    </location>
</feature>
<keyword evidence="2 10" id="KW-0158">Chromosome</keyword>
<organism evidence="13 14">
    <name type="scientific">Botryobasidium botryosum (strain FD-172 SS1)</name>
    <dbReference type="NCBI Taxonomy" id="930990"/>
    <lineage>
        <taxon>Eukaryota</taxon>
        <taxon>Fungi</taxon>
        <taxon>Dikarya</taxon>
        <taxon>Basidiomycota</taxon>
        <taxon>Agaricomycotina</taxon>
        <taxon>Agaricomycetes</taxon>
        <taxon>Cantharellales</taxon>
        <taxon>Botryobasidiaceae</taxon>
        <taxon>Botryobasidium</taxon>
    </lineage>
</organism>
<evidence type="ECO:0000256" key="8">
    <source>
        <dbReference type="ARBA" id="ARBA00023242"/>
    </source>
</evidence>
<evidence type="ECO:0000256" key="5">
    <source>
        <dbReference type="ARBA" id="ARBA00023015"/>
    </source>
</evidence>
<evidence type="ECO:0000256" key="9">
    <source>
        <dbReference type="ARBA" id="ARBA00025370"/>
    </source>
</evidence>
<dbReference type="PANTHER" id="PTHR45849">
    <property type="entry name" value="FACT COMPLEX SUBUNIT SSRP1"/>
    <property type="match status" value="1"/>
</dbReference>
<evidence type="ECO:0000256" key="6">
    <source>
        <dbReference type="ARBA" id="ARBA00023163"/>
    </source>
</evidence>
<feature type="compositionally biased region" description="Acidic residues" evidence="11">
    <location>
        <begin position="485"/>
        <end position="496"/>
    </location>
</feature>
<dbReference type="InterPro" id="IPR035417">
    <property type="entry name" value="SSRP1/POB3_N"/>
</dbReference>
<accession>A0A067MEB6</accession>
<dbReference type="InterPro" id="IPR011993">
    <property type="entry name" value="PH-like_dom_sf"/>
</dbReference>
<proteinExistence type="inferred from homology"/>
<dbReference type="Gene3D" id="2.30.29.30">
    <property type="entry name" value="Pleckstrin-homology domain (PH domain)/Phosphotyrosine-binding domain (PTB)"/>
    <property type="match status" value="2"/>
</dbReference>
<dbReference type="Pfam" id="PF03531">
    <property type="entry name" value="SSrecog"/>
    <property type="match status" value="1"/>
</dbReference>
<feature type="domain" description="Histone chaperone RTT106/FACT complex subunit SPT16-like middle" evidence="12">
    <location>
        <begin position="354"/>
        <end position="447"/>
    </location>
</feature>
<dbReference type="FunCoup" id="A0A067MEB6">
    <property type="interactions" value="758"/>
</dbReference>
<dbReference type="InterPro" id="IPR013719">
    <property type="entry name" value="RTT106/SPT16-like_middle_dom"/>
</dbReference>
<dbReference type="Pfam" id="PF21103">
    <property type="entry name" value="PH1_SSRP1-like"/>
    <property type="match status" value="1"/>
</dbReference>
<keyword evidence="6 10" id="KW-0804">Transcription</keyword>
<comment type="function">
    <text evidence="9 10">Component of the FACT complex, a general chromatin factor that acts to reorganize nucleosomes. The FACT complex is involved in multiple processes that require DNA as a template such as mRNA elongation, DNA replication and DNA repair. During transcription elongation the FACT complex acts as a histone chaperone that both destabilizes and restores nucleosomal structure. It facilitates the passage of RNA polymerase II and transcription by promoting the dissociation of one histone H2A-H2B dimer from the nucleosome, then subsequently promotes the reestablishment of the nucleosome following the passage of RNA polymerase II.</text>
</comment>
<dbReference type="GO" id="GO:0035101">
    <property type="term" value="C:FACT complex"/>
    <property type="evidence" value="ECO:0007669"/>
    <property type="project" value="TreeGrafter"/>
</dbReference>
<dbReference type="CDD" id="cd13231">
    <property type="entry name" value="PH2_SSRP1-like"/>
    <property type="match status" value="1"/>
</dbReference>
<evidence type="ECO:0000313" key="13">
    <source>
        <dbReference type="EMBL" id="KDQ09911.1"/>
    </source>
</evidence>
<keyword evidence="8 10" id="KW-0539">Nucleus</keyword>
<dbReference type="OrthoDB" id="498543at2759"/>
<dbReference type="AlphaFoldDB" id="A0A067MEB6"/>
<evidence type="ECO:0000256" key="11">
    <source>
        <dbReference type="SAM" id="MobiDB-lite"/>
    </source>
</evidence>
<dbReference type="GO" id="GO:0006281">
    <property type="term" value="P:DNA repair"/>
    <property type="evidence" value="ECO:0007669"/>
    <property type="project" value="UniProtKB-KW"/>
</dbReference>
<comment type="subcellular location">
    <subcellularLocation>
        <location evidence="10">Nucleus</location>
    </subcellularLocation>
    <subcellularLocation>
        <location evidence="10">Chromosome</location>
    </subcellularLocation>
</comment>
<dbReference type="HOGENOM" id="CLU_017374_3_0_1"/>
<evidence type="ECO:0000256" key="7">
    <source>
        <dbReference type="ARBA" id="ARBA00023204"/>
    </source>
</evidence>
<dbReference type="SUPFAM" id="SSF50729">
    <property type="entry name" value="PH domain-like"/>
    <property type="match status" value="1"/>
</dbReference>
<protein>
    <recommendedName>
        <fullName evidence="10">FACT complex subunit POB3</fullName>
    </recommendedName>
</protein>
<feature type="compositionally biased region" description="Low complexity" evidence="11">
    <location>
        <begin position="497"/>
        <end position="510"/>
    </location>
</feature>
<dbReference type="EMBL" id="KL198073">
    <property type="protein sequence ID" value="KDQ09911.1"/>
    <property type="molecule type" value="Genomic_DNA"/>
</dbReference>
<reference evidence="14" key="1">
    <citation type="journal article" date="2014" name="Proc. Natl. Acad. Sci. U.S.A.">
        <title>Extensive sampling of basidiomycete genomes demonstrates inadequacy of the white-rot/brown-rot paradigm for wood decay fungi.</title>
        <authorList>
            <person name="Riley R."/>
            <person name="Salamov A.A."/>
            <person name="Brown D.W."/>
            <person name="Nagy L.G."/>
            <person name="Floudas D."/>
            <person name="Held B.W."/>
            <person name="Levasseur A."/>
            <person name="Lombard V."/>
            <person name="Morin E."/>
            <person name="Otillar R."/>
            <person name="Lindquist E.A."/>
            <person name="Sun H."/>
            <person name="LaButti K.M."/>
            <person name="Schmutz J."/>
            <person name="Jabbour D."/>
            <person name="Luo H."/>
            <person name="Baker S.E."/>
            <person name="Pisabarro A.G."/>
            <person name="Walton J.D."/>
            <person name="Blanchette R.A."/>
            <person name="Henrissat B."/>
            <person name="Martin F."/>
            <person name="Cullen D."/>
            <person name="Hibbett D.S."/>
            <person name="Grigoriev I.V."/>
        </authorList>
    </citation>
    <scope>NUCLEOTIDE SEQUENCE [LARGE SCALE GENOMIC DNA]</scope>
    <source>
        <strain evidence="14">FD-172 SS1</strain>
    </source>
</reference>
<dbReference type="CDD" id="cd13230">
    <property type="entry name" value="PH1_SSRP1-like"/>
    <property type="match status" value="1"/>
</dbReference>
<dbReference type="GO" id="GO:0031491">
    <property type="term" value="F:nucleosome binding"/>
    <property type="evidence" value="ECO:0007669"/>
    <property type="project" value="TreeGrafter"/>
</dbReference>
<evidence type="ECO:0000256" key="1">
    <source>
        <dbReference type="ARBA" id="ARBA00010060"/>
    </source>
</evidence>
<evidence type="ECO:0000256" key="10">
    <source>
        <dbReference type="RuleBase" id="RU364013"/>
    </source>
</evidence>
<dbReference type="GO" id="GO:0006260">
    <property type="term" value="P:DNA replication"/>
    <property type="evidence" value="ECO:0007669"/>
    <property type="project" value="UniProtKB-KW"/>
</dbReference>
<dbReference type="FunFam" id="2.30.29.150:FF:000001">
    <property type="entry name" value="Fact complex subunit ssrp1"/>
    <property type="match status" value="1"/>
</dbReference>
<dbReference type="Pfam" id="PF08512">
    <property type="entry name" value="Rttp106-like_middle"/>
    <property type="match status" value="1"/>
</dbReference>
<dbReference type="InterPro" id="IPR000969">
    <property type="entry name" value="SSRP1/POB3"/>
</dbReference>
<feature type="region of interest" description="Disordered" evidence="11">
    <location>
        <begin position="462"/>
        <end position="597"/>
    </location>
</feature>
<evidence type="ECO:0000256" key="2">
    <source>
        <dbReference type="ARBA" id="ARBA00022454"/>
    </source>
</evidence>
<evidence type="ECO:0000313" key="14">
    <source>
        <dbReference type="Proteomes" id="UP000027195"/>
    </source>
</evidence>
<dbReference type="PRINTS" id="PR00887">
    <property type="entry name" value="SSRCOGNITION"/>
</dbReference>
<dbReference type="GO" id="GO:0003677">
    <property type="term" value="F:DNA binding"/>
    <property type="evidence" value="ECO:0007669"/>
    <property type="project" value="InterPro"/>
</dbReference>
<keyword evidence="4 10" id="KW-0227">DNA damage</keyword>
<gene>
    <name evidence="13" type="ORF">BOTBODRAFT_36725</name>
</gene>
<keyword evidence="5 10" id="KW-0805">Transcription regulation</keyword>
<keyword evidence="3 10" id="KW-0235">DNA replication</keyword>
<dbReference type="STRING" id="930990.A0A067MEB6"/>
<dbReference type="InterPro" id="IPR050454">
    <property type="entry name" value="RTT106/SSRP1_HistChap/FACT"/>
</dbReference>
<dbReference type="Proteomes" id="UP000027195">
    <property type="component" value="Unassembled WGS sequence"/>
</dbReference>
<dbReference type="Gene3D" id="2.30.29.220">
    <property type="entry name" value="Structure-specific recognition protein (SSRP1)"/>
    <property type="match status" value="1"/>
</dbReference>
<keyword evidence="14" id="KW-1185">Reference proteome</keyword>
<dbReference type="PANTHER" id="PTHR45849:SF1">
    <property type="entry name" value="FACT COMPLEX SUBUNIT SSRP1"/>
    <property type="match status" value="1"/>
</dbReference>
<dbReference type="Pfam" id="PF17292">
    <property type="entry name" value="POB3_N"/>
    <property type="match status" value="1"/>
</dbReference>
<evidence type="ECO:0000256" key="3">
    <source>
        <dbReference type="ARBA" id="ARBA00022705"/>
    </source>
</evidence>
<comment type="similarity">
    <text evidence="1 10">Belongs to the SSRP1 family.</text>
</comment>
<dbReference type="Gene3D" id="2.30.29.150">
    <property type="match status" value="1"/>
</dbReference>
<keyword evidence="7 10" id="KW-0234">DNA repair</keyword>